<dbReference type="Pfam" id="PF25137">
    <property type="entry name" value="ADH_Fe_C"/>
    <property type="match status" value="1"/>
</dbReference>
<dbReference type="PANTHER" id="PTHR11496">
    <property type="entry name" value="ALCOHOL DEHYDROGENASE"/>
    <property type="match status" value="1"/>
</dbReference>
<organism evidence="5 6">
    <name type="scientific">Ureibacillus acetophenoni</name>
    <dbReference type="NCBI Taxonomy" id="614649"/>
    <lineage>
        <taxon>Bacteria</taxon>
        <taxon>Bacillati</taxon>
        <taxon>Bacillota</taxon>
        <taxon>Bacilli</taxon>
        <taxon>Bacillales</taxon>
        <taxon>Caryophanaceae</taxon>
        <taxon>Ureibacillus</taxon>
    </lineage>
</organism>
<feature type="domain" description="Alcohol dehydrogenase iron-type/glycerol dehydrogenase GldA" evidence="3">
    <location>
        <begin position="27"/>
        <end position="193"/>
    </location>
</feature>
<evidence type="ECO:0000313" key="5">
    <source>
        <dbReference type="EMBL" id="SOC44658.1"/>
    </source>
</evidence>
<protein>
    <submittedName>
        <fullName evidence="5">Alcohol dehydrogenase class IV</fullName>
    </submittedName>
</protein>
<name>A0A285UTE6_9BACL</name>
<sequence length="399" mass="44025">MYKLYCRIYQQSFKFAKNFLSWREPELLEGENSLDKLPDLIKSKGINNVLIVTDKGITTIGLMDDLLEGLRSKGINYVVYDGTVPNPTIDNIEDALSLYRENKCEGIVAFGGGSPMDCAKGVGARIARPEKAIPQMKGQLKVRKAIPPLFAIPTTAGTGSEATLVAVISNSKTHEKYAINDPVLFPHYAVLDPLLTINLPPHITSTTGMDALTHAVEAYIGKSNTEETKKCAREAVTLVFENLYEAYSNGSNITARKNMQKASYLAGFAFTRAFVGYVHAIAHTLGGFYNFPHGLANAIILPYVLEYYGSSAHKPLAELADLIGITEESDSMETKAKKFISEVKKLNGSMNIPDKVKGINEKDIPIMVERAIKEANPLYPVPKILNKNDLFNLYQLIRE</sequence>
<dbReference type="SUPFAM" id="SSF56796">
    <property type="entry name" value="Dehydroquinate synthase-like"/>
    <property type="match status" value="1"/>
</dbReference>
<dbReference type="Proteomes" id="UP000219252">
    <property type="component" value="Unassembled WGS sequence"/>
</dbReference>
<dbReference type="Pfam" id="PF00465">
    <property type="entry name" value="Fe-ADH"/>
    <property type="match status" value="1"/>
</dbReference>
<feature type="domain" description="Fe-containing alcohol dehydrogenase-like C-terminal" evidence="4">
    <location>
        <begin position="205"/>
        <end position="395"/>
    </location>
</feature>
<dbReference type="FunFam" id="1.20.1090.10:FF:000001">
    <property type="entry name" value="Aldehyde-alcohol dehydrogenase"/>
    <property type="match status" value="1"/>
</dbReference>
<comment type="similarity">
    <text evidence="1">Belongs to the iron-containing alcohol dehydrogenase family.</text>
</comment>
<keyword evidence="6" id="KW-1185">Reference proteome</keyword>
<evidence type="ECO:0000259" key="3">
    <source>
        <dbReference type="Pfam" id="PF00465"/>
    </source>
</evidence>
<dbReference type="GO" id="GO:0046872">
    <property type="term" value="F:metal ion binding"/>
    <property type="evidence" value="ECO:0007669"/>
    <property type="project" value="InterPro"/>
</dbReference>
<accession>A0A285UTE6</accession>
<gene>
    <name evidence="5" type="ORF">SAMN05877842_12237</name>
</gene>
<evidence type="ECO:0000313" key="6">
    <source>
        <dbReference type="Proteomes" id="UP000219252"/>
    </source>
</evidence>
<proteinExistence type="inferred from homology"/>
<reference evidence="6" key="1">
    <citation type="submission" date="2017-08" db="EMBL/GenBank/DDBJ databases">
        <authorList>
            <person name="Varghese N."/>
            <person name="Submissions S."/>
        </authorList>
    </citation>
    <scope>NUCLEOTIDE SEQUENCE [LARGE SCALE GENOMIC DNA]</scope>
    <source>
        <strain evidence="6">JC23</strain>
    </source>
</reference>
<dbReference type="InterPro" id="IPR056798">
    <property type="entry name" value="ADH_Fe_C"/>
</dbReference>
<keyword evidence="2" id="KW-0560">Oxidoreductase</keyword>
<dbReference type="Gene3D" id="1.20.1090.10">
    <property type="entry name" value="Dehydroquinate synthase-like - alpha domain"/>
    <property type="match status" value="1"/>
</dbReference>
<evidence type="ECO:0000259" key="4">
    <source>
        <dbReference type="Pfam" id="PF25137"/>
    </source>
</evidence>
<dbReference type="InterPro" id="IPR001670">
    <property type="entry name" value="ADH_Fe/GldA"/>
</dbReference>
<dbReference type="PANTHER" id="PTHR11496:SF102">
    <property type="entry name" value="ALCOHOL DEHYDROGENASE 4"/>
    <property type="match status" value="1"/>
</dbReference>
<dbReference type="FunFam" id="3.40.50.1970:FF:000003">
    <property type="entry name" value="Alcohol dehydrogenase, iron-containing"/>
    <property type="match status" value="1"/>
</dbReference>
<evidence type="ECO:0000256" key="2">
    <source>
        <dbReference type="ARBA" id="ARBA00023002"/>
    </source>
</evidence>
<dbReference type="OrthoDB" id="9815791at2"/>
<evidence type="ECO:0000256" key="1">
    <source>
        <dbReference type="ARBA" id="ARBA00007358"/>
    </source>
</evidence>
<dbReference type="InterPro" id="IPR039697">
    <property type="entry name" value="Alcohol_dehydrogenase_Fe"/>
</dbReference>
<dbReference type="RefSeq" id="WP_097151186.1">
    <property type="nucleotide sequence ID" value="NZ_OBQC01000022.1"/>
</dbReference>
<dbReference type="AlphaFoldDB" id="A0A285UTE6"/>
<dbReference type="CDD" id="cd08189">
    <property type="entry name" value="Fe-ADH-like"/>
    <property type="match status" value="1"/>
</dbReference>
<dbReference type="GO" id="GO:0004022">
    <property type="term" value="F:alcohol dehydrogenase (NAD+) activity"/>
    <property type="evidence" value="ECO:0007669"/>
    <property type="project" value="UniProtKB-ARBA"/>
</dbReference>
<dbReference type="EMBL" id="OBQC01000022">
    <property type="protein sequence ID" value="SOC44658.1"/>
    <property type="molecule type" value="Genomic_DNA"/>
</dbReference>
<dbReference type="Gene3D" id="3.40.50.1970">
    <property type="match status" value="1"/>
</dbReference>